<reference evidence="26 27" key="1">
    <citation type="submission" date="2018-02" db="EMBL/GenBank/DDBJ databases">
        <title>Insights into the biology of acidophilic members of the Acidiferrobacteraceae family derived from comparative genomic analyses.</title>
        <authorList>
            <person name="Issotta F."/>
            <person name="Thyssen C."/>
            <person name="Mena C."/>
            <person name="Moya A."/>
            <person name="Bellenberg S."/>
            <person name="Sproer C."/>
            <person name="Covarrubias P.C."/>
            <person name="Sand W."/>
            <person name="Quatrini R."/>
            <person name="Vera M."/>
        </authorList>
    </citation>
    <scope>NUCLEOTIDE SEQUENCE [LARGE SCALE GENOMIC DNA]</scope>
    <source>
        <strain evidence="27">m-1</strain>
    </source>
</reference>
<evidence type="ECO:0000256" key="17">
    <source>
        <dbReference type="ARBA" id="ARBA00030592"/>
    </source>
</evidence>
<comment type="catalytic activity">
    <reaction evidence="22">
        <text>7,8-dihydropteroate + L-glutamate + ATP = 7,8-dihydrofolate + ADP + phosphate + H(+)</text>
        <dbReference type="Rhea" id="RHEA:23584"/>
        <dbReference type="ChEBI" id="CHEBI:15378"/>
        <dbReference type="ChEBI" id="CHEBI:17839"/>
        <dbReference type="ChEBI" id="CHEBI:29985"/>
        <dbReference type="ChEBI" id="CHEBI:30616"/>
        <dbReference type="ChEBI" id="CHEBI:43474"/>
        <dbReference type="ChEBI" id="CHEBI:57451"/>
        <dbReference type="ChEBI" id="CHEBI:456216"/>
        <dbReference type="EC" id="6.3.2.12"/>
    </reaction>
</comment>
<evidence type="ECO:0000256" key="23">
    <source>
        <dbReference type="PIRNR" id="PIRNR001563"/>
    </source>
</evidence>
<dbReference type="EMBL" id="PSYR01000001">
    <property type="protein sequence ID" value="RCN58888.1"/>
    <property type="molecule type" value="Genomic_DNA"/>
</dbReference>
<comment type="catalytic activity">
    <reaction evidence="20">
        <text>10-formyltetrahydrofolyl-(gamma-L-Glu)(n) + L-glutamate + ATP = 10-formyltetrahydrofolyl-(gamma-L-Glu)(n+1) + ADP + phosphate + H(+)</text>
        <dbReference type="Rhea" id="RHEA:51904"/>
        <dbReference type="Rhea" id="RHEA-COMP:13088"/>
        <dbReference type="Rhea" id="RHEA-COMP:14300"/>
        <dbReference type="ChEBI" id="CHEBI:15378"/>
        <dbReference type="ChEBI" id="CHEBI:29985"/>
        <dbReference type="ChEBI" id="CHEBI:30616"/>
        <dbReference type="ChEBI" id="CHEBI:43474"/>
        <dbReference type="ChEBI" id="CHEBI:134413"/>
        <dbReference type="ChEBI" id="CHEBI:456216"/>
        <dbReference type="EC" id="6.3.2.17"/>
    </reaction>
</comment>
<keyword evidence="11" id="KW-0479">Metal-binding</keyword>
<evidence type="ECO:0000313" key="27">
    <source>
        <dbReference type="Proteomes" id="UP000253250"/>
    </source>
</evidence>
<evidence type="ECO:0000256" key="16">
    <source>
        <dbReference type="ARBA" id="ARBA00030048"/>
    </source>
</evidence>
<proteinExistence type="inferred from homology"/>
<dbReference type="GO" id="GO:0046872">
    <property type="term" value="F:metal ion binding"/>
    <property type="evidence" value="ECO:0007669"/>
    <property type="project" value="UniProtKB-KW"/>
</dbReference>
<organism evidence="26 27">
    <name type="scientific">Acidiferrobacter thiooxydans</name>
    <dbReference type="NCBI Taxonomy" id="163359"/>
    <lineage>
        <taxon>Bacteria</taxon>
        <taxon>Pseudomonadati</taxon>
        <taxon>Pseudomonadota</taxon>
        <taxon>Gammaproteobacteria</taxon>
        <taxon>Acidiferrobacterales</taxon>
        <taxon>Acidiferrobacteraceae</taxon>
        <taxon>Acidiferrobacter</taxon>
    </lineage>
</organism>
<dbReference type="UniPathway" id="UPA00077">
    <property type="reaction ID" value="UER00157"/>
</dbReference>
<evidence type="ECO:0000256" key="7">
    <source>
        <dbReference type="ARBA" id="ARBA00013023"/>
    </source>
</evidence>
<dbReference type="GO" id="GO:0004326">
    <property type="term" value="F:tetrahydrofolylpolyglutamate synthase activity"/>
    <property type="evidence" value="ECO:0007669"/>
    <property type="project" value="UniProtKB-EC"/>
</dbReference>
<dbReference type="Proteomes" id="UP000253250">
    <property type="component" value="Unassembled WGS sequence"/>
</dbReference>
<sequence length="427" mass="46138">MNHETLQEWLVYIDRLHSHAIDLGLQRVRAVYEGMTPLSCPVITVGGTNGKGSTSAILESFYRAAGYRTGAYFSPHLIRYNERVRVNAEEVTDEALCQAFAAVEEARDATPLTYFEFGTLAALWLFAQTGVEVAILEVGLGGRLDAVNIVDADVAVVVSVGTDHKDWLGPDRETIGREKAGIFRAGRPAIIGFDVSESVAREAHRMNARAVIARRDFHYEESPWAWRFLSAARAWDLPYPALRGRYQLANASCALAAAEALPGLTLTAQDVRAGLQAVRLAGRFQTLPGPGPRVVLDVAHNAEAAHTLALTLNEQRVAGRTLAVVGMFKDKPIIEVFEALRGSFDGWFLASLDDPRGADAVFLEAALRTAGVTPDGLYDDPVEAYTAALGCARDDDRVVVFGSFKTVGAILALMQDRRGGGGGGRVV</sequence>
<evidence type="ECO:0000256" key="1">
    <source>
        <dbReference type="ARBA" id="ARBA00001946"/>
    </source>
</evidence>
<feature type="domain" description="Mur ligase C-terminal" evidence="24">
    <location>
        <begin position="282"/>
        <end position="404"/>
    </location>
</feature>
<dbReference type="GO" id="GO:0008841">
    <property type="term" value="F:dihydrofolate synthase activity"/>
    <property type="evidence" value="ECO:0007669"/>
    <property type="project" value="UniProtKB-EC"/>
</dbReference>
<dbReference type="InterPro" id="IPR004101">
    <property type="entry name" value="Mur_ligase_C"/>
</dbReference>
<comment type="cofactor">
    <cofactor evidence="1">
        <name>Mg(2+)</name>
        <dbReference type="ChEBI" id="CHEBI:18420"/>
    </cofactor>
</comment>
<comment type="pathway">
    <text evidence="4">Cofactor biosynthesis; tetrahydrofolylpolyglutamate biosynthesis.</text>
</comment>
<dbReference type="SUPFAM" id="SSF53244">
    <property type="entry name" value="MurD-like peptide ligases, peptide-binding domain"/>
    <property type="match status" value="1"/>
</dbReference>
<gene>
    <name evidence="26" type="ORF">C4900_03770</name>
</gene>
<dbReference type="FunFam" id="3.40.1190.10:FF:000004">
    <property type="entry name" value="Dihydrofolate synthase/folylpolyglutamate synthase"/>
    <property type="match status" value="1"/>
</dbReference>
<keyword evidence="13 23" id="KW-0067">ATP-binding</keyword>
<dbReference type="Gene3D" id="3.90.190.20">
    <property type="entry name" value="Mur ligase, C-terminal domain"/>
    <property type="match status" value="1"/>
</dbReference>
<evidence type="ECO:0000259" key="24">
    <source>
        <dbReference type="Pfam" id="PF02875"/>
    </source>
</evidence>
<dbReference type="EC" id="6.3.2.17" evidence="8"/>
<dbReference type="NCBIfam" id="NF008101">
    <property type="entry name" value="PRK10846.1"/>
    <property type="match status" value="1"/>
</dbReference>
<dbReference type="InterPro" id="IPR036565">
    <property type="entry name" value="Mur-like_cat_sf"/>
</dbReference>
<evidence type="ECO:0000313" key="26">
    <source>
        <dbReference type="EMBL" id="RCN58888.1"/>
    </source>
</evidence>
<dbReference type="PIRSF" id="PIRSF001563">
    <property type="entry name" value="Folylpolyglu_synth"/>
    <property type="match status" value="1"/>
</dbReference>
<dbReference type="AlphaFoldDB" id="A0A1C2G4T8"/>
<dbReference type="GO" id="GO:0005524">
    <property type="term" value="F:ATP binding"/>
    <property type="evidence" value="ECO:0007669"/>
    <property type="project" value="UniProtKB-KW"/>
</dbReference>
<dbReference type="STRING" id="163359.A9R16_06670"/>
<evidence type="ECO:0000256" key="10">
    <source>
        <dbReference type="ARBA" id="ARBA00022598"/>
    </source>
</evidence>
<comment type="catalytic activity">
    <reaction evidence="21">
        <text>(6R)-5,10-methylenetetrahydrofolyl-(gamma-L-Glu)(n) + L-glutamate + ATP = (6R)-5,10-methylenetetrahydrofolyl-(gamma-L-Glu)(n+1) + ADP + phosphate + H(+)</text>
        <dbReference type="Rhea" id="RHEA:51912"/>
        <dbReference type="Rhea" id="RHEA-COMP:13257"/>
        <dbReference type="Rhea" id="RHEA-COMP:13258"/>
        <dbReference type="ChEBI" id="CHEBI:15378"/>
        <dbReference type="ChEBI" id="CHEBI:29985"/>
        <dbReference type="ChEBI" id="CHEBI:30616"/>
        <dbReference type="ChEBI" id="CHEBI:43474"/>
        <dbReference type="ChEBI" id="CHEBI:136572"/>
        <dbReference type="ChEBI" id="CHEBI:456216"/>
        <dbReference type="EC" id="6.3.2.17"/>
    </reaction>
</comment>
<dbReference type="NCBIfam" id="TIGR01499">
    <property type="entry name" value="folC"/>
    <property type="match status" value="1"/>
</dbReference>
<evidence type="ECO:0000256" key="15">
    <source>
        <dbReference type="ARBA" id="ARBA00022909"/>
    </source>
</evidence>
<accession>A0A1C2G4T8</accession>
<dbReference type="GO" id="GO:0046656">
    <property type="term" value="P:folic acid biosynthetic process"/>
    <property type="evidence" value="ECO:0007669"/>
    <property type="project" value="UniProtKB-KW"/>
</dbReference>
<dbReference type="OrthoDB" id="9809356at2"/>
<dbReference type="Gene3D" id="3.40.1190.10">
    <property type="entry name" value="Mur-like, catalytic domain"/>
    <property type="match status" value="1"/>
</dbReference>
<comment type="similarity">
    <text evidence="5 23">Belongs to the folylpolyglutamate synthase family.</text>
</comment>
<evidence type="ECO:0000256" key="3">
    <source>
        <dbReference type="ARBA" id="ARBA00004799"/>
    </source>
</evidence>
<evidence type="ECO:0000256" key="20">
    <source>
        <dbReference type="ARBA" id="ARBA00047808"/>
    </source>
</evidence>
<evidence type="ECO:0000256" key="12">
    <source>
        <dbReference type="ARBA" id="ARBA00022741"/>
    </source>
</evidence>
<dbReference type="Pfam" id="PF08245">
    <property type="entry name" value="Mur_ligase_M"/>
    <property type="match status" value="1"/>
</dbReference>
<dbReference type="InterPro" id="IPR013221">
    <property type="entry name" value="Mur_ligase_cen"/>
</dbReference>
<comment type="catalytic activity">
    <reaction evidence="19">
        <text>(6S)-5,6,7,8-tetrahydrofolyl-(gamma-L-Glu)(n) + L-glutamate + ATP = (6S)-5,6,7,8-tetrahydrofolyl-(gamma-L-Glu)(n+1) + ADP + phosphate + H(+)</text>
        <dbReference type="Rhea" id="RHEA:10580"/>
        <dbReference type="Rhea" id="RHEA-COMP:14738"/>
        <dbReference type="Rhea" id="RHEA-COMP:14740"/>
        <dbReference type="ChEBI" id="CHEBI:15378"/>
        <dbReference type="ChEBI" id="CHEBI:29985"/>
        <dbReference type="ChEBI" id="CHEBI:30616"/>
        <dbReference type="ChEBI" id="CHEBI:43474"/>
        <dbReference type="ChEBI" id="CHEBI:141005"/>
        <dbReference type="ChEBI" id="CHEBI:456216"/>
        <dbReference type="EC" id="6.3.2.17"/>
    </reaction>
</comment>
<evidence type="ECO:0000259" key="25">
    <source>
        <dbReference type="Pfam" id="PF08245"/>
    </source>
</evidence>
<evidence type="ECO:0000256" key="13">
    <source>
        <dbReference type="ARBA" id="ARBA00022840"/>
    </source>
</evidence>
<evidence type="ECO:0000256" key="19">
    <source>
        <dbReference type="ARBA" id="ARBA00047493"/>
    </source>
</evidence>
<evidence type="ECO:0000256" key="22">
    <source>
        <dbReference type="ARBA" id="ARBA00049161"/>
    </source>
</evidence>
<dbReference type="InterPro" id="IPR036615">
    <property type="entry name" value="Mur_ligase_C_dom_sf"/>
</dbReference>
<dbReference type="PANTHER" id="PTHR11136">
    <property type="entry name" value="FOLYLPOLYGLUTAMATE SYNTHASE-RELATED"/>
    <property type="match status" value="1"/>
</dbReference>
<evidence type="ECO:0000256" key="14">
    <source>
        <dbReference type="ARBA" id="ARBA00022842"/>
    </source>
</evidence>
<comment type="pathway">
    <text evidence="3">Cofactor biosynthesis; tetrahydrofolate biosynthesis; 7,8-dihydrofolate from 2-amino-4-hydroxy-6-hydroxymethyl-7,8-dihydropteridine diphosphate and 4-aminobenzoate: step 2/2.</text>
</comment>
<evidence type="ECO:0000256" key="5">
    <source>
        <dbReference type="ARBA" id="ARBA00008276"/>
    </source>
</evidence>
<evidence type="ECO:0000256" key="11">
    <source>
        <dbReference type="ARBA" id="ARBA00022723"/>
    </source>
</evidence>
<evidence type="ECO:0000256" key="4">
    <source>
        <dbReference type="ARBA" id="ARBA00005150"/>
    </source>
</evidence>
<keyword evidence="12 23" id="KW-0547">Nucleotide-binding</keyword>
<keyword evidence="10 23" id="KW-0436">Ligase</keyword>
<dbReference type="InterPro" id="IPR001645">
    <property type="entry name" value="Folylpolyglutamate_synth"/>
</dbReference>
<dbReference type="PANTHER" id="PTHR11136:SF0">
    <property type="entry name" value="DIHYDROFOLATE SYNTHETASE-RELATED"/>
    <property type="match status" value="1"/>
</dbReference>
<evidence type="ECO:0000256" key="2">
    <source>
        <dbReference type="ARBA" id="ARBA00002714"/>
    </source>
</evidence>
<keyword evidence="14" id="KW-0460">Magnesium</keyword>
<comment type="caution">
    <text evidence="26">The sequence shown here is derived from an EMBL/GenBank/DDBJ whole genome shotgun (WGS) entry which is preliminary data.</text>
</comment>
<dbReference type="GO" id="GO:0005737">
    <property type="term" value="C:cytoplasm"/>
    <property type="evidence" value="ECO:0007669"/>
    <property type="project" value="TreeGrafter"/>
</dbReference>
<evidence type="ECO:0000256" key="21">
    <source>
        <dbReference type="ARBA" id="ARBA00049035"/>
    </source>
</evidence>
<feature type="domain" description="Mur ligase central" evidence="25">
    <location>
        <begin position="45"/>
        <end position="209"/>
    </location>
</feature>
<dbReference type="SUPFAM" id="SSF53623">
    <property type="entry name" value="MurD-like peptide ligases, catalytic domain"/>
    <property type="match status" value="1"/>
</dbReference>
<evidence type="ECO:0000256" key="8">
    <source>
        <dbReference type="ARBA" id="ARBA00013025"/>
    </source>
</evidence>
<dbReference type="EC" id="6.3.2.12" evidence="7"/>
<evidence type="ECO:0000256" key="9">
    <source>
        <dbReference type="ARBA" id="ARBA00019357"/>
    </source>
</evidence>
<evidence type="ECO:0000256" key="6">
    <source>
        <dbReference type="ARBA" id="ARBA00011245"/>
    </source>
</evidence>
<dbReference type="Pfam" id="PF02875">
    <property type="entry name" value="Mur_ligase_C"/>
    <property type="match status" value="1"/>
</dbReference>
<keyword evidence="15" id="KW-0289">Folate biosynthesis</keyword>
<name>A0A1C2G4T8_9GAMM</name>
<protein>
    <recommendedName>
        <fullName evidence="9">Dihydrofolate synthase/folylpolyglutamate synthase</fullName>
        <ecNumber evidence="7">6.3.2.12</ecNumber>
        <ecNumber evidence="8">6.3.2.17</ecNumber>
    </recommendedName>
    <alternativeName>
        <fullName evidence="18">Folylpoly-gamma-glutamate synthetase-dihydrofolate synthetase</fullName>
    </alternativeName>
    <alternativeName>
        <fullName evidence="16">Folylpolyglutamate synthetase</fullName>
    </alternativeName>
    <alternativeName>
        <fullName evidence="17">Tetrahydrofolylpolyglutamate synthase</fullName>
    </alternativeName>
</protein>
<keyword evidence="27" id="KW-1185">Reference proteome</keyword>
<dbReference type="GO" id="GO:0046654">
    <property type="term" value="P:tetrahydrofolate biosynthetic process"/>
    <property type="evidence" value="ECO:0007669"/>
    <property type="project" value="UniProtKB-UniPathway"/>
</dbReference>
<comment type="subunit">
    <text evidence="6">Monomer.</text>
</comment>
<evidence type="ECO:0000256" key="18">
    <source>
        <dbReference type="ARBA" id="ARBA00032510"/>
    </source>
</evidence>
<comment type="function">
    <text evidence="2">Functions in two distinct reactions of the de novo folate biosynthetic pathway. Catalyzes the addition of a glutamate residue to dihydropteroate (7,8-dihydropteroate or H2Pte) to form dihydrofolate (7,8-dihydrofolate monoglutamate or H2Pte-Glu). Also catalyzes successive additions of L-glutamate to tetrahydrofolate or 10-formyltetrahydrofolate or 5,10-methylenetetrahydrofolate, leading to folylpolyglutamate derivatives.</text>
</comment>